<dbReference type="InterPro" id="IPR032382">
    <property type="entry name" value="AltA1"/>
</dbReference>
<keyword evidence="9" id="KW-1185">Reference proteome</keyword>
<dbReference type="GO" id="GO:0005576">
    <property type="term" value="C:extracellular region"/>
    <property type="evidence" value="ECO:0007669"/>
    <property type="project" value="UniProtKB-SubCell"/>
</dbReference>
<dbReference type="PROSITE" id="PS51895">
    <property type="entry name" value="AA1"/>
    <property type="match status" value="1"/>
</dbReference>
<proteinExistence type="predicted"/>
<gene>
    <name evidence="8" type="ORF">XA68_14172</name>
</gene>
<evidence type="ECO:0000256" key="2">
    <source>
        <dbReference type="ARBA" id="ARBA00022525"/>
    </source>
</evidence>
<dbReference type="Gene3D" id="2.40.350.20">
    <property type="match status" value="1"/>
</dbReference>
<reference evidence="8 9" key="1">
    <citation type="journal article" date="2015" name="BMC Genomics">
        <title>Gene expression during zombie ant biting behavior reflects the complexity underlying fungal parasitic behavioral manipulation.</title>
        <authorList>
            <person name="de Bekker C."/>
            <person name="Ohm R.A."/>
            <person name="Loreto R.G."/>
            <person name="Sebastian A."/>
            <person name="Albert I."/>
            <person name="Merrow M."/>
            <person name="Brachmann A."/>
            <person name="Hughes D.P."/>
        </authorList>
    </citation>
    <scope>NUCLEOTIDE SEQUENCE [LARGE SCALE GENOMIC DNA]</scope>
    <source>
        <strain evidence="8 9">SC16a</strain>
    </source>
</reference>
<keyword evidence="3 6" id="KW-0732">Signal</keyword>
<evidence type="ECO:0000313" key="8">
    <source>
        <dbReference type="EMBL" id="PFH62312.1"/>
    </source>
</evidence>
<evidence type="ECO:0000259" key="7">
    <source>
        <dbReference type="PROSITE" id="PS51895"/>
    </source>
</evidence>
<evidence type="ECO:0000256" key="3">
    <source>
        <dbReference type="ARBA" id="ARBA00022729"/>
    </source>
</evidence>
<evidence type="ECO:0000256" key="5">
    <source>
        <dbReference type="PROSITE-ProRule" id="PRU01243"/>
    </source>
</evidence>
<feature type="domain" description="AA1-like" evidence="7">
    <location>
        <begin position="22"/>
        <end position="144"/>
    </location>
</feature>
<accession>A0A2A9PN62</accession>
<dbReference type="EMBL" id="LAZP02000033">
    <property type="protein sequence ID" value="PFH62312.1"/>
    <property type="molecule type" value="Genomic_DNA"/>
</dbReference>
<keyword evidence="4" id="KW-1015">Disulfide bond</keyword>
<feature type="signal peptide" evidence="6">
    <location>
        <begin position="1"/>
        <end position="19"/>
    </location>
</feature>
<evidence type="ECO:0000256" key="4">
    <source>
        <dbReference type="ARBA" id="ARBA00023157"/>
    </source>
</evidence>
<evidence type="ECO:0000313" key="9">
    <source>
        <dbReference type="Proteomes" id="UP000037136"/>
    </source>
</evidence>
<organism evidence="8 9">
    <name type="scientific">Ophiocordyceps unilateralis</name>
    <name type="common">Zombie-ant fungus</name>
    <name type="synonym">Torrubia unilateralis</name>
    <dbReference type="NCBI Taxonomy" id="268505"/>
    <lineage>
        <taxon>Eukaryota</taxon>
        <taxon>Fungi</taxon>
        <taxon>Dikarya</taxon>
        <taxon>Ascomycota</taxon>
        <taxon>Pezizomycotina</taxon>
        <taxon>Sordariomycetes</taxon>
        <taxon>Hypocreomycetidae</taxon>
        <taxon>Hypocreales</taxon>
        <taxon>Ophiocordycipitaceae</taxon>
        <taxon>Ophiocordyceps</taxon>
    </lineage>
</organism>
<sequence>MRALGIIIGILAVITMARSLSGTTERIHINDLLLQSTSSDLGTTINHVQFQLTGDEGTNIKCSSSVYKTVPSISIGGTCSKSTYHFVLWPSIKGNNYLLEVFHNKKAGIVFTGISKPSTHCSPEGSTSFVCRQGPPMRLAIRKDV</sequence>
<keyword evidence="2" id="KW-0964">Secreted</keyword>
<dbReference type="Proteomes" id="UP000037136">
    <property type="component" value="Unassembled WGS sequence"/>
</dbReference>
<evidence type="ECO:0000256" key="1">
    <source>
        <dbReference type="ARBA" id="ARBA00004613"/>
    </source>
</evidence>
<dbReference type="OrthoDB" id="4922542at2759"/>
<protein>
    <recommendedName>
        <fullName evidence="7">AA1-like domain-containing protein</fullName>
    </recommendedName>
</protein>
<comment type="caution">
    <text evidence="5">Lacks conserved residue(s) required for the propagation of feature annotation.</text>
</comment>
<name>A0A2A9PN62_OPHUN</name>
<dbReference type="AlphaFoldDB" id="A0A2A9PN62"/>
<comment type="caution">
    <text evidence="8">The sequence shown here is derived from an EMBL/GenBank/DDBJ whole genome shotgun (WGS) entry which is preliminary data.</text>
</comment>
<dbReference type="Pfam" id="PF16541">
    <property type="entry name" value="AltA1"/>
    <property type="match status" value="1"/>
</dbReference>
<comment type="subcellular location">
    <subcellularLocation>
        <location evidence="1">Secreted</location>
    </subcellularLocation>
</comment>
<reference evidence="8 9" key="2">
    <citation type="journal article" date="2017" name="Sci. Rep.">
        <title>Ant-infecting Ophiocordyceps genomes reveal a high diversity of potential behavioral manipulation genes and a possible major role for enterotoxins.</title>
        <authorList>
            <person name="de Bekker C."/>
            <person name="Ohm R.A."/>
            <person name="Evans H.C."/>
            <person name="Brachmann A."/>
            <person name="Hughes D.P."/>
        </authorList>
    </citation>
    <scope>NUCLEOTIDE SEQUENCE [LARGE SCALE GENOMIC DNA]</scope>
    <source>
        <strain evidence="8 9">SC16a</strain>
    </source>
</reference>
<feature type="chain" id="PRO_5012744343" description="AA1-like domain-containing protein" evidence="6">
    <location>
        <begin position="20"/>
        <end position="145"/>
    </location>
</feature>
<evidence type="ECO:0000256" key="6">
    <source>
        <dbReference type="SAM" id="SignalP"/>
    </source>
</evidence>